<protein>
    <submittedName>
        <fullName evidence="1">Uncharacterized protein</fullName>
    </submittedName>
</protein>
<dbReference type="Proteomes" id="UP001148662">
    <property type="component" value="Unassembled WGS sequence"/>
</dbReference>
<sequence>MDSAAYRNDGVPTLGPAAFSAMFGPPGEDGHYRNVKLGDQGYWWAIVSHRPDIFRPLGYDWEVSSCLLDMYYTGLGHDEATEDDELASQVHTEHTPQEGQAVLPKMLHFNCLDGTPHYYEWEGWSDPENSLTRRWKSAVDYHVGFKWLWLNHAQSNDTKITLETVRDVRFADERYASDTVRPV</sequence>
<evidence type="ECO:0000313" key="2">
    <source>
        <dbReference type="Proteomes" id="UP001148662"/>
    </source>
</evidence>
<dbReference type="EMBL" id="JANHOG010000076">
    <property type="protein sequence ID" value="KAJ3558628.1"/>
    <property type="molecule type" value="Genomic_DNA"/>
</dbReference>
<comment type="caution">
    <text evidence="1">The sequence shown here is derived from an EMBL/GenBank/DDBJ whole genome shotgun (WGS) entry which is preliminary data.</text>
</comment>
<evidence type="ECO:0000313" key="1">
    <source>
        <dbReference type="EMBL" id="KAJ3558628.1"/>
    </source>
</evidence>
<reference evidence="1" key="1">
    <citation type="submission" date="2022-07" db="EMBL/GenBank/DDBJ databases">
        <title>Genome Sequence of Phlebia brevispora.</title>
        <authorList>
            <person name="Buettner E."/>
        </authorList>
    </citation>
    <scope>NUCLEOTIDE SEQUENCE</scope>
    <source>
        <strain evidence="1">MPL23</strain>
    </source>
</reference>
<keyword evidence="2" id="KW-1185">Reference proteome</keyword>
<accession>A0ACC1TCY3</accession>
<proteinExistence type="predicted"/>
<gene>
    <name evidence="1" type="ORF">NM688_g812</name>
</gene>
<organism evidence="1 2">
    <name type="scientific">Phlebia brevispora</name>
    <dbReference type="NCBI Taxonomy" id="194682"/>
    <lineage>
        <taxon>Eukaryota</taxon>
        <taxon>Fungi</taxon>
        <taxon>Dikarya</taxon>
        <taxon>Basidiomycota</taxon>
        <taxon>Agaricomycotina</taxon>
        <taxon>Agaricomycetes</taxon>
        <taxon>Polyporales</taxon>
        <taxon>Meruliaceae</taxon>
        <taxon>Phlebia</taxon>
    </lineage>
</organism>
<name>A0ACC1TCY3_9APHY</name>